<organism evidence="2 3">
    <name type="scientific">Microthyrium microscopicum</name>
    <dbReference type="NCBI Taxonomy" id="703497"/>
    <lineage>
        <taxon>Eukaryota</taxon>
        <taxon>Fungi</taxon>
        <taxon>Dikarya</taxon>
        <taxon>Ascomycota</taxon>
        <taxon>Pezizomycotina</taxon>
        <taxon>Dothideomycetes</taxon>
        <taxon>Dothideomycetes incertae sedis</taxon>
        <taxon>Microthyriales</taxon>
        <taxon>Microthyriaceae</taxon>
        <taxon>Microthyrium</taxon>
    </lineage>
</organism>
<sequence>MLACSPQPGRLSSQPQTTPAYAHSLQFALFIFAISSFSASCNKEQLPAQSVAKGRKRQVHHQKTTSPITISSAGSYPTNKQCAQLASSDHLKPTRLQLSNWPRTLKFLLFLHSKLLVSTVCCFRSPALPARSLASANHPLHPFSLLTFLEFPFDTSRRPLVLHTHAYITFVPPTEHVVMEPLPALTAQFVVPPCCRSPLLASA</sequence>
<feature type="compositionally biased region" description="Basic residues" evidence="1">
    <location>
        <begin position="53"/>
        <end position="63"/>
    </location>
</feature>
<accession>A0A6A6TXR4</accession>
<gene>
    <name evidence="2" type="ORF">BT63DRAFT_101569</name>
</gene>
<dbReference type="AlphaFoldDB" id="A0A6A6TXR4"/>
<dbReference type="Proteomes" id="UP000799302">
    <property type="component" value="Unassembled WGS sequence"/>
</dbReference>
<evidence type="ECO:0000313" key="2">
    <source>
        <dbReference type="EMBL" id="KAF2664121.1"/>
    </source>
</evidence>
<name>A0A6A6TXR4_9PEZI</name>
<feature type="region of interest" description="Disordered" evidence="1">
    <location>
        <begin position="52"/>
        <end position="76"/>
    </location>
</feature>
<evidence type="ECO:0000313" key="3">
    <source>
        <dbReference type="Proteomes" id="UP000799302"/>
    </source>
</evidence>
<reference evidence="2" key="1">
    <citation type="journal article" date="2020" name="Stud. Mycol.">
        <title>101 Dothideomycetes genomes: a test case for predicting lifestyles and emergence of pathogens.</title>
        <authorList>
            <person name="Haridas S."/>
            <person name="Albert R."/>
            <person name="Binder M."/>
            <person name="Bloem J."/>
            <person name="Labutti K."/>
            <person name="Salamov A."/>
            <person name="Andreopoulos B."/>
            <person name="Baker S."/>
            <person name="Barry K."/>
            <person name="Bills G."/>
            <person name="Bluhm B."/>
            <person name="Cannon C."/>
            <person name="Castanera R."/>
            <person name="Culley D."/>
            <person name="Daum C."/>
            <person name="Ezra D."/>
            <person name="Gonzalez J."/>
            <person name="Henrissat B."/>
            <person name="Kuo A."/>
            <person name="Liang C."/>
            <person name="Lipzen A."/>
            <person name="Lutzoni F."/>
            <person name="Magnuson J."/>
            <person name="Mondo S."/>
            <person name="Nolan M."/>
            <person name="Ohm R."/>
            <person name="Pangilinan J."/>
            <person name="Park H.-J."/>
            <person name="Ramirez L."/>
            <person name="Alfaro M."/>
            <person name="Sun H."/>
            <person name="Tritt A."/>
            <person name="Yoshinaga Y."/>
            <person name="Zwiers L.-H."/>
            <person name="Turgeon B."/>
            <person name="Goodwin S."/>
            <person name="Spatafora J."/>
            <person name="Crous P."/>
            <person name="Grigoriev I."/>
        </authorList>
    </citation>
    <scope>NUCLEOTIDE SEQUENCE</scope>
    <source>
        <strain evidence="2">CBS 115976</strain>
    </source>
</reference>
<proteinExistence type="predicted"/>
<evidence type="ECO:0000256" key="1">
    <source>
        <dbReference type="SAM" id="MobiDB-lite"/>
    </source>
</evidence>
<dbReference type="EMBL" id="MU004243">
    <property type="protein sequence ID" value="KAF2664121.1"/>
    <property type="molecule type" value="Genomic_DNA"/>
</dbReference>
<feature type="compositionally biased region" description="Polar residues" evidence="1">
    <location>
        <begin position="64"/>
        <end position="76"/>
    </location>
</feature>
<protein>
    <submittedName>
        <fullName evidence="2">Uncharacterized protein</fullName>
    </submittedName>
</protein>
<keyword evidence="3" id="KW-1185">Reference proteome</keyword>